<dbReference type="GO" id="GO:1990414">
    <property type="term" value="P:replication-born double-strand break repair via sister chromatid exchange"/>
    <property type="evidence" value="ECO:0007669"/>
    <property type="project" value="TreeGrafter"/>
</dbReference>
<dbReference type="PANTHER" id="PTHR12585:SF69">
    <property type="entry name" value="FI11703P"/>
    <property type="match status" value="1"/>
</dbReference>
<dbReference type="AlphaFoldDB" id="A0A834WE93"/>
<evidence type="ECO:0000256" key="6">
    <source>
        <dbReference type="ARBA" id="ARBA00023242"/>
    </source>
</evidence>
<proteinExistence type="inferred from homology"/>
<keyword evidence="5" id="KW-0159">Chromosome partition</keyword>
<dbReference type="EMBL" id="JAAIUW010000008">
    <property type="protein sequence ID" value="KAF7817728.1"/>
    <property type="molecule type" value="Genomic_DNA"/>
</dbReference>
<dbReference type="GO" id="GO:0051301">
    <property type="term" value="P:cell division"/>
    <property type="evidence" value="ECO:0007669"/>
    <property type="project" value="UniProtKB-KW"/>
</dbReference>
<sequence>MQLACEMPRRVPLVPPLSACLRHRIEILASKQIRVPAEQRQTTKQREQKCIIETVFIDDTLTPAVAKYLQALFDKEDLHGRNNLPLDNIIAGKTRKEASRMFFETLVLKTKDYVHVEQTKPFANINIKPRMKLMKSDF</sequence>
<comment type="subcellular location">
    <subcellularLocation>
        <location evidence="1">Nucleus</location>
    </subcellularLocation>
</comment>
<reference evidence="9" key="1">
    <citation type="submission" date="2020-09" db="EMBL/GenBank/DDBJ databases">
        <title>Genome-Enabled Discovery of Anthraquinone Biosynthesis in Senna tora.</title>
        <authorList>
            <person name="Kang S.-H."/>
            <person name="Pandey R.P."/>
            <person name="Lee C.-M."/>
            <person name="Sim J.-S."/>
            <person name="Jeong J.-T."/>
            <person name="Choi B.-S."/>
            <person name="Jung M."/>
            <person name="Ginzburg D."/>
            <person name="Zhao K."/>
            <person name="Won S.Y."/>
            <person name="Oh T.-J."/>
            <person name="Yu Y."/>
            <person name="Kim N.-H."/>
            <person name="Lee O.R."/>
            <person name="Lee T.-H."/>
            <person name="Bashyal P."/>
            <person name="Kim T.-S."/>
            <person name="Lee W.-H."/>
            <person name="Kawkins C."/>
            <person name="Kim C.-K."/>
            <person name="Kim J.S."/>
            <person name="Ahn B.O."/>
            <person name="Rhee S.Y."/>
            <person name="Sohng J.K."/>
        </authorList>
    </citation>
    <scope>NUCLEOTIDE SEQUENCE</scope>
    <source>
        <tissue evidence="9">Leaf</tissue>
    </source>
</reference>
<feature type="domain" description="Rad21/Rec8-like protein C-terminal eukaryotic" evidence="8">
    <location>
        <begin position="84"/>
        <end position="132"/>
    </location>
</feature>
<dbReference type="Gene3D" id="1.10.10.580">
    <property type="entry name" value="Structural maintenance of chromosome 1. Chain E"/>
    <property type="match status" value="1"/>
</dbReference>
<evidence type="ECO:0000256" key="3">
    <source>
        <dbReference type="ARBA" id="ARBA00022618"/>
    </source>
</evidence>
<dbReference type="PANTHER" id="PTHR12585">
    <property type="entry name" value="SCC1 / RAD21 FAMILY MEMBER"/>
    <property type="match status" value="1"/>
</dbReference>
<dbReference type="GO" id="GO:0005634">
    <property type="term" value="C:nucleus"/>
    <property type="evidence" value="ECO:0007669"/>
    <property type="project" value="UniProtKB-SubCell"/>
</dbReference>
<dbReference type="GO" id="GO:0007059">
    <property type="term" value="P:chromosome segregation"/>
    <property type="evidence" value="ECO:0007669"/>
    <property type="project" value="UniProtKB-KW"/>
</dbReference>
<dbReference type="InterPro" id="IPR023093">
    <property type="entry name" value="ScpA-like_C"/>
</dbReference>
<dbReference type="SUPFAM" id="SSF46785">
    <property type="entry name" value="Winged helix' DNA-binding domain"/>
    <property type="match status" value="1"/>
</dbReference>
<evidence type="ECO:0000256" key="7">
    <source>
        <dbReference type="ARBA" id="ARBA00064543"/>
    </source>
</evidence>
<dbReference type="InterPro" id="IPR006909">
    <property type="entry name" value="Rad21/Rec8_C_eu"/>
</dbReference>
<evidence type="ECO:0000313" key="10">
    <source>
        <dbReference type="Proteomes" id="UP000634136"/>
    </source>
</evidence>
<evidence type="ECO:0000256" key="4">
    <source>
        <dbReference type="ARBA" id="ARBA00022776"/>
    </source>
</evidence>
<keyword evidence="4" id="KW-0498">Mitosis</keyword>
<keyword evidence="6" id="KW-0539">Nucleus</keyword>
<comment type="subunit">
    <text evidence="7">Component of the cohesin complex.</text>
</comment>
<dbReference type="GO" id="GO:0003682">
    <property type="term" value="F:chromatin binding"/>
    <property type="evidence" value="ECO:0007669"/>
    <property type="project" value="TreeGrafter"/>
</dbReference>
<keyword evidence="10" id="KW-1185">Reference proteome</keyword>
<keyword evidence="3" id="KW-0132">Cell division</keyword>
<accession>A0A834WE93</accession>
<dbReference type="GO" id="GO:0007062">
    <property type="term" value="P:sister chromatid cohesion"/>
    <property type="evidence" value="ECO:0007669"/>
    <property type="project" value="InterPro"/>
</dbReference>
<evidence type="ECO:0000256" key="2">
    <source>
        <dbReference type="ARBA" id="ARBA00009870"/>
    </source>
</evidence>
<dbReference type="GO" id="GO:0008278">
    <property type="term" value="C:cohesin complex"/>
    <property type="evidence" value="ECO:0007669"/>
    <property type="project" value="InterPro"/>
</dbReference>
<dbReference type="OrthoDB" id="10071381at2759"/>
<organism evidence="9 10">
    <name type="scientific">Senna tora</name>
    <dbReference type="NCBI Taxonomy" id="362788"/>
    <lineage>
        <taxon>Eukaryota</taxon>
        <taxon>Viridiplantae</taxon>
        <taxon>Streptophyta</taxon>
        <taxon>Embryophyta</taxon>
        <taxon>Tracheophyta</taxon>
        <taxon>Spermatophyta</taxon>
        <taxon>Magnoliopsida</taxon>
        <taxon>eudicotyledons</taxon>
        <taxon>Gunneridae</taxon>
        <taxon>Pentapetalae</taxon>
        <taxon>rosids</taxon>
        <taxon>fabids</taxon>
        <taxon>Fabales</taxon>
        <taxon>Fabaceae</taxon>
        <taxon>Caesalpinioideae</taxon>
        <taxon>Cassia clade</taxon>
        <taxon>Senna</taxon>
    </lineage>
</organism>
<name>A0A834WE93_9FABA</name>
<dbReference type="FunFam" id="1.10.10.580:FF:000002">
    <property type="entry name" value="Sister chromatid cohesion 1 protein 4"/>
    <property type="match status" value="1"/>
</dbReference>
<keyword evidence="4" id="KW-0131">Cell cycle</keyword>
<dbReference type="InterPro" id="IPR039781">
    <property type="entry name" value="Rad21/Rec8-like"/>
</dbReference>
<evidence type="ECO:0000259" key="8">
    <source>
        <dbReference type="Pfam" id="PF04824"/>
    </source>
</evidence>
<evidence type="ECO:0000313" key="9">
    <source>
        <dbReference type="EMBL" id="KAF7817728.1"/>
    </source>
</evidence>
<dbReference type="Pfam" id="PF04824">
    <property type="entry name" value="Rad21_Rec8"/>
    <property type="match status" value="1"/>
</dbReference>
<dbReference type="InterPro" id="IPR036390">
    <property type="entry name" value="WH_DNA-bd_sf"/>
</dbReference>
<gene>
    <name evidence="9" type="ORF">G2W53_023183</name>
</gene>
<comment type="similarity">
    <text evidence="2">Belongs to the rad21 family.</text>
</comment>
<protein>
    <submittedName>
        <fullName evidence="9">XYh8X</fullName>
    </submittedName>
</protein>
<evidence type="ECO:0000256" key="5">
    <source>
        <dbReference type="ARBA" id="ARBA00022829"/>
    </source>
</evidence>
<comment type="caution">
    <text evidence="9">The sequence shown here is derived from an EMBL/GenBank/DDBJ whole genome shotgun (WGS) entry which is preliminary data.</text>
</comment>
<dbReference type="Proteomes" id="UP000634136">
    <property type="component" value="Unassembled WGS sequence"/>
</dbReference>
<evidence type="ECO:0000256" key="1">
    <source>
        <dbReference type="ARBA" id="ARBA00004123"/>
    </source>
</evidence>